<evidence type="ECO:0000256" key="4">
    <source>
        <dbReference type="ARBA" id="ARBA00022525"/>
    </source>
</evidence>
<comment type="function">
    <text evidence="13">Cell surface proteoglycan that contains both heparan sulfate and chondroitin sulfate and that links the cytoskeleton to the interstitial matrix. Regulates exosome biogenesis in concert with SDCBP and PDCD6IP. Able to induce its own expression in dental mesenchymal cells and also in the neighboring dental epithelial cells via an MSX1-mediated pathway.</text>
</comment>
<keyword evidence="12 15" id="KW-0357">Heparan sulfate</keyword>
<evidence type="ECO:0000256" key="5">
    <source>
        <dbReference type="ARBA" id="ARBA00022553"/>
    </source>
</evidence>
<dbReference type="Proteomes" id="UP000694545">
    <property type="component" value="Unplaced"/>
</dbReference>
<keyword evidence="4" id="KW-0964">Secreted</keyword>
<evidence type="ECO:0000256" key="8">
    <source>
        <dbReference type="ARBA" id="ARBA00022974"/>
    </source>
</evidence>
<keyword evidence="7" id="KW-0732">Signal</keyword>
<evidence type="ECO:0000256" key="10">
    <source>
        <dbReference type="ARBA" id="ARBA00023136"/>
    </source>
</evidence>
<dbReference type="InterPro" id="IPR003585">
    <property type="entry name" value="Neurexin-like"/>
</dbReference>
<evidence type="ECO:0000256" key="15">
    <source>
        <dbReference type="RuleBase" id="RU000649"/>
    </source>
</evidence>
<evidence type="ECO:0000259" key="18">
    <source>
        <dbReference type="SMART" id="SM00294"/>
    </source>
</evidence>
<feature type="domain" description="Neurexin/syndecan/glycophorin C" evidence="18">
    <location>
        <begin position="405"/>
        <end position="423"/>
    </location>
</feature>
<evidence type="ECO:0000256" key="7">
    <source>
        <dbReference type="ARBA" id="ARBA00022729"/>
    </source>
</evidence>
<dbReference type="OMA" id="VFCFQAV"/>
<dbReference type="PANTHER" id="PTHR10915:SF5">
    <property type="entry name" value="SYNDECAN-1"/>
    <property type="match status" value="1"/>
</dbReference>
<evidence type="ECO:0000313" key="19">
    <source>
        <dbReference type="Ensembl" id="ENSVKKP00000015733.1"/>
    </source>
</evidence>
<accession>A0A8D2L2I8</accession>
<dbReference type="GO" id="GO:0016020">
    <property type="term" value="C:membrane"/>
    <property type="evidence" value="ECO:0007669"/>
    <property type="project" value="UniProtKB-SubCell"/>
</dbReference>
<evidence type="ECO:0000256" key="13">
    <source>
        <dbReference type="ARBA" id="ARBA00045247"/>
    </source>
</evidence>
<dbReference type="GO" id="GO:0016477">
    <property type="term" value="P:cell migration"/>
    <property type="evidence" value="ECO:0007669"/>
    <property type="project" value="TreeGrafter"/>
</dbReference>
<keyword evidence="5" id="KW-0597">Phosphoprotein</keyword>
<evidence type="ECO:0000256" key="12">
    <source>
        <dbReference type="ARBA" id="ARBA00023207"/>
    </source>
</evidence>
<feature type="compositionally biased region" description="Low complexity" evidence="16">
    <location>
        <begin position="289"/>
        <end position="320"/>
    </location>
</feature>
<dbReference type="Pfam" id="PF01034">
    <property type="entry name" value="Syndecan"/>
    <property type="match status" value="1"/>
</dbReference>
<feature type="region of interest" description="Disordered" evidence="16">
    <location>
        <begin position="271"/>
        <end position="332"/>
    </location>
</feature>
<evidence type="ECO:0000256" key="11">
    <source>
        <dbReference type="ARBA" id="ARBA00023180"/>
    </source>
</evidence>
<feature type="region of interest" description="Disordered" evidence="16">
    <location>
        <begin position="116"/>
        <end position="146"/>
    </location>
</feature>
<dbReference type="PROSITE" id="PS00964">
    <property type="entry name" value="SYNDECAN"/>
    <property type="match status" value="1"/>
</dbReference>
<evidence type="ECO:0000256" key="6">
    <source>
        <dbReference type="ARBA" id="ARBA00022692"/>
    </source>
</evidence>
<feature type="compositionally biased region" description="Acidic residues" evidence="16">
    <location>
        <begin position="121"/>
        <end position="132"/>
    </location>
</feature>
<dbReference type="PANTHER" id="PTHR10915">
    <property type="entry name" value="SYNDECAN"/>
    <property type="match status" value="1"/>
</dbReference>
<comment type="subcellular location">
    <subcellularLocation>
        <location evidence="1 15">Membrane</location>
        <topology evidence="1 15">Single-pass type I membrane protein</topology>
    </subcellularLocation>
    <subcellularLocation>
        <location evidence="2">Secreted</location>
        <location evidence="2">Extracellular exosome</location>
    </subcellularLocation>
</comment>
<dbReference type="Ensembl" id="ENSVKKT00000016106.1">
    <property type="protein sequence ID" value="ENSVKKP00000015733.1"/>
    <property type="gene ID" value="ENSVKKG00000010737.1"/>
</dbReference>
<reference evidence="19" key="1">
    <citation type="submission" date="2025-08" db="UniProtKB">
        <authorList>
            <consortium name="Ensembl"/>
        </authorList>
    </citation>
    <scope>IDENTIFICATION</scope>
</reference>
<dbReference type="InterPro" id="IPR030479">
    <property type="entry name" value="Syndecan_CS"/>
</dbReference>
<dbReference type="SMART" id="SM00294">
    <property type="entry name" value="4.1m"/>
    <property type="match status" value="1"/>
</dbReference>
<keyword evidence="10 17" id="KW-0472">Membrane</keyword>
<dbReference type="InterPro" id="IPR001050">
    <property type="entry name" value="Syndecan"/>
</dbReference>
<gene>
    <name evidence="19" type="primary">SDC1</name>
</gene>
<feature type="transmembrane region" description="Helical" evidence="17">
    <location>
        <begin position="39"/>
        <end position="61"/>
    </location>
</feature>
<comment type="similarity">
    <text evidence="3 15">Belongs to the syndecan proteoglycan family.</text>
</comment>
<evidence type="ECO:0000256" key="3">
    <source>
        <dbReference type="ARBA" id="ARBA00005343"/>
    </source>
</evidence>
<proteinExistence type="inferred from homology"/>
<keyword evidence="6 15" id="KW-0812">Transmembrane</keyword>
<dbReference type="InterPro" id="IPR027789">
    <property type="entry name" value="Syndecan/Neurexin_dom"/>
</dbReference>
<evidence type="ECO:0000256" key="1">
    <source>
        <dbReference type="ARBA" id="ARBA00004479"/>
    </source>
</evidence>
<keyword evidence="8 15" id="KW-0654">Proteoglycan</keyword>
<feature type="region of interest" description="Disordered" evidence="16">
    <location>
        <begin position="414"/>
        <end position="439"/>
    </location>
</feature>
<evidence type="ECO:0000256" key="14">
    <source>
        <dbReference type="ARBA" id="ARBA00046939"/>
    </source>
</evidence>
<feature type="transmembrane region" description="Helical" evidence="17">
    <location>
        <begin position="382"/>
        <end position="406"/>
    </location>
</feature>
<evidence type="ECO:0000313" key="20">
    <source>
        <dbReference type="Proteomes" id="UP000694545"/>
    </source>
</evidence>
<name>A0A8D2L2I8_VARKO</name>
<sequence length="439" mass="46489">MVRQERGRGGCGRGRVPARAGPGEGCRLRFILEARVQSCLVLGAPFLFFVFLLLLFAAVVGRRSSGGGKRRRNRRLAPVCASEGGCFETARMVQTAGALCVLVFCFQAVLAQPSDSSFPPEDQDSSGDDEDPFSGSGDEVSSSVVPAISKGESTNTSLIPAVSTDVGDNQPEVLGTHSPVEDYTRVSVPPMSTTLFPLIDLMPEKPVVAVEEDGLNSFAQQATTRSTVKTTGVPVIDHPDSTVRVTSAHASSSGGVIEPEDIHNKHYLSHAEEQSPAFVPTSERSPGISSHTTASTAASTAASTTVSTTASTSVYEESSSQPENVLISEDGSGAEGDFVFTILDETPVIRDESESRNAELDSGAQDSKSEGAPQGIMDRKEVLGGVIAGGLVGLLFAVSLVVFMLYRMKKKDEGSYSLDEPKQSNGGYQKPHKQEEFYA</sequence>
<keyword evidence="9 17" id="KW-1133">Transmembrane helix</keyword>
<evidence type="ECO:0000256" key="9">
    <source>
        <dbReference type="ARBA" id="ARBA00022989"/>
    </source>
</evidence>
<protein>
    <recommendedName>
        <fullName evidence="15">Syndecan</fullName>
    </recommendedName>
</protein>
<dbReference type="GO" id="GO:0005576">
    <property type="term" value="C:extracellular region"/>
    <property type="evidence" value="ECO:0007669"/>
    <property type="project" value="UniProtKB-SubCell"/>
</dbReference>
<evidence type="ECO:0000256" key="17">
    <source>
        <dbReference type="SAM" id="Phobius"/>
    </source>
</evidence>
<comment type="subunit">
    <text evidence="14">Interacts with CDCP1. Interacts (via C-terminus) with TIAM1 (via PDZ domain). Interacts with MDK.</text>
</comment>
<dbReference type="GO" id="GO:0009986">
    <property type="term" value="C:cell surface"/>
    <property type="evidence" value="ECO:0007669"/>
    <property type="project" value="TreeGrafter"/>
</dbReference>
<organism evidence="19 20">
    <name type="scientific">Varanus komodoensis</name>
    <name type="common">Komodo dragon</name>
    <dbReference type="NCBI Taxonomy" id="61221"/>
    <lineage>
        <taxon>Eukaryota</taxon>
        <taxon>Metazoa</taxon>
        <taxon>Chordata</taxon>
        <taxon>Craniata</taxon>
        <taxon>Vertebrata</taxon>
        <taxon>Euteleostomi</taxon>
        <taxon>Lepidosauria</taxon>
        <taxon>Squamata</taxon>
        <taxon>Bifurcata</taxon>
        <taxon>Unidentata</taxon>
        <taxon>Episquamata</taxon>
        <taxon>Toxicofera</taxon>
        <taxon>Anguimorpha</taxon>
        <taxon>Paleoanguimorpha</taxon>
        <taxon>Varanoidea</taxon>
        <taxon>Varanidae</taxon>
        <taxon>Varanus</taxon>
    </lineage>
</organism>
<keyword evidence="20" id="KW-1185">Reference proteome</keyword>
<evidence type="ECO:0000256" key="16">
    <source>
        <dbReference type="SAM" id="MobiDB-lite"/>
    </source>
</evidence>
<keyword evidence="11 15" id="KW-0325">Glycoprotein</keyword>
<feature type="compositionally biased region" description="Basic and acidic residues" evidence="16">
    <location>
        <begin position="350"/>
        <end position="359"/>
    </location>
</feature>
<feature type="region of interest" description="Disordered" evidence="16">
    <location>
        <begin position="350"/>
        <end position="374"/>
    </location>
</feature>
<dbReference type="AlphaFoldDB" id="A0A8D2L2I8"/>
<evidence type="ECO:0000256" key="2">
    <source>
        <dbReference type="ARBA" id="ARBA00004550"/>
    </source>
</evidence>
<reference evidence="19" key="2">
    <citation type="submission" date="2025-09" db="UniProtKB">
        <authorList>
            <consortium name="Ensembl"/>
        </authorList>
    </citation>
    <scope>IDENTIFICATION</scope>
</reference>